<evidence type="ECO:0000313" key="2">
    <source>
        <dbReference type="EMBL" id="MBO0951707.1"/>
    </source>
</evidence>
<dbReference type="RefSeq" id="WP_207331651.1">
    <property type="nucleotide sequence ID" value="NZ_JAFMYW010000008.1"/>
</dbReference>
<sequence length="71" mass="8378">METHTELHTEIVDVLQRIERLTAQIELHEKQPNVDSLSIEGYQRLREQYFRQLEELLAALNIRADIHLQAA</sequence>
<protein>
    <submittedName>
        <fullName evidence="2">Uncharacterized protein</fullName>
    </submittedName>
</protein>
<feature type="coiled-coil region" evidence="1">
    <location>
        <begin position="11"/>
        <end position="59"/>
    </location>
</feature>
<accession>A0ABS3JS36</accession>
<comment type="caution">
    <text evidence="2">The sequence shown here is derived from an EMBL/GenBank/DDBJ whole genome shotgun (WGS) entry which is preliminary data.</text>
</comment>
<name>A0ABS3JS36_9BACT</name>
<evidence type="ECO:0000313" key="3">
    <source>
        <dbReference type="Proteomes" id="UP000664628"/>
    </source>
</evidence>
<gene>
    <name evidence="2" type="ORF">J2I46_24195</name>
</gene>
<reference evidence="2 3" key="1">
    <citation type="submission" date="2021-03" db="EMBL/GenBank/DDBJ databases">
        <title>Fibrella sp. HMF5405 genome sequencing and assembly.</title>
        <authorList>
            <person name="Kang H."/>
            <person name="Kim H."/>
            <person name="Bae S."/>
            <person name="Joh K."/>
        </authorList>
    </citation>
    <scope>NUCLEOTIDE SEQUENCE [LARGE SCALE GENOMIC DNA]</scope>
    <source>
        <strain evidence="2 3">HMF5405</strain>
    </source>
</reference>
<organism evidence="2 3">
    <name type="scientific">Fibrella forsythiae</name>
    <dbReference type="NCBI Taxonomy" id="2817061"/>
    <lineage>
        <taxon>Bacteria</taxon>
        <taxon>Pseudomonadati</taxon>
        <taxon>Bacteroidota</taxon>
        <taxon>Cytophagia</taxon>
        <taxon>Cytophagales</taxon>
        <taxon>Spirosomataceae</taxon>
        <taxon>Fibrella</taxon>
    </lineage>
</organism>
<dbReference type="Proteomes" id="UP000664628">
    <property type="component" value="Unassembled WGS sequence"/>
</dbReference>
<proteinExistence type="predicted"/>
<keyword evidence="1" id="KW-0175">Coiled coil</keyword>
<dbReference type="EMBL" id="JAFMYW010000008">
    <property type="protein sequence ID" value="MBO0951707.1"/>
    <property type="molecule type" value="Genomic_DNA"/>
</dbReference>
<evidence type="ECO:0000256" key="1">
    <source>
        <dbReference type="SAM" id="Coils"/>
    </source>
</evidence>
<keyword evidence="3" id="KW-1185">Reference proteome</keyword>